<dbReference type="EMBL" id="CP104395">
    <property type="protein sequence ID" value="WEL19580.1"/>
    <property type="molecule type" value="Genomic_DNA"/>
</dbReference>
<evidence type="ECO:0000259" key="1">
    <source>
        <dbReference type="Pfam" id="PF01408"/>
    </source>
</evidence>
<dbReference type="Pfam" id="PF01408">
    <property type="entry name" value="GFO_IDH_MocA"/>
    <property type="match status" value="1"/>
</dbReference>
<dbReference type="SUPFAM" id="SSF51735">
    <property type="entry name" value="NAD(P)-binding Rossmann-fold domains"/>
    <property type="match status" value="1"/>
</dbReference>
<proteinExistence type="predicted"/>
<accession>A0ABY8CFU1</accession>
<dbReference type="GeneID" id="90590000"/>
<reference evidence="2 3" key="1">
    <citation type="submission" date="2022-09" db="EMBL/GenBank/DDBJ databases">
        <title>Xylan utilization by haloarchaea-nanohaloarchaea associations.</title>
        <authorList>
            <person name="Yakimov M."/>
        </authorList>
    </citation>
    <scope>NUCLEOTIDE SEQUENCE [LARGE SCALE GENOMIC DNA]</scope>
    <source>
        <strain evidence="2 3">SVXNc</strain>
    </source>
</reference>
<dbReference type="Gene3D" id="3.40.50.720">
    <property type="entry name" value="NAD(P)-binding Rossmann-like Domain"/>
    <property type="match status" value="1"/>
</dbReference>
<feature type="domain" description="Gfo/Idh/MocA-like oxidoreductase N-terminal" evidence="1">
    <location>
        <begin position="5"/>
        <end position="122"/>
    </location>
</feature>
<dbReference type="InterPro" id="IPR000683">
    <property type="entry name" value="Gfo/Idh/MocA-like_OxRdtase_N"/>
</dbReference>
<gene>
    <name evidence="2" type="ORF">SVXNc_0562</name>
</gene>
<dbReference type="RefSeq" id="WP_347721421.1">
    <property type="nucleotide sequence ID" value="NZ_CP104395.1"/>
</dbReference>
<organism evidence="2 3">
    <name type="scientific">Candidatus Nanohalococcus occultus</name>
    <dbReference type="NCBI Taxonomy" id="2978047"/>
    <lineage>
        <taxon>Archaea</taxon>
        <taxon>Candidatus Nanohalarchaeota</taxon>
        <taxon>Candidatus Nanohalarchaeota incertae sedis</taxon>
        <taxon>Candidatus Nanohalococcus</taxon>
    </lineage>
</organism>
<dbReference type="Proteomes" id="UP001218034">
    <property type="component" value="Chromosome"/>
</dbReference>
<evidence type="ECO:0000313" key="2">
    <source>
        <dbReference type="EMBL" id="WEL19580.1"/>
    </source>
</evidence>
<dbReference type="InterPro" id="IPR036291">
    <property type="entry name" value="NAD(P)-bd_dom_sf"/>
</dbReference>
<evidence type="ECO:0000313" key="3">
    <source>
        <dbReference type="Proteomes" id="UP001218034"/>
    </source>
</evidence>
<sequence length="420" mass="47425">MKQVNVFQIGLGNFGRHGFEKFIEMHNHLNRADMEFHGLAERDFEKRQAAEKFAARNNVEIDTFKSVDELYRAASNVEGEVLIYDAGPTATHANHIYRSMNHGFYHVAEKPPSMTRDEHIKERKLAAGDDVVWKADFIERESPVVKQALKELQDVDIESIKVFRQSSMGVQKILDPIERSGVLGGDILDKMTHEIFVLDFLQAAGYEKELELVDAESEYFMPAGNVSDQLMRPEGGKTDSIEQSAPGKTWAAFKAGNVNVELNSSWLGAGKKARKQASRLDFVDHSPIVTESKLANDTAFLNEEARFFVTEGDRKLFGDMLHGRLFDLQTEEEIEVPELMHDQLYRVLRKSVLRAAGRDVGIVSDKDIDVFMNAVFDTLDLVRENSSGFYEELEGANRRVSRLVYEPNAIEDSEAESVTG</sequence>
<protein>
    <recommendedName>
        <fullName evidence="1">Gfo/Idh/MocA-like oxidoreductase N-terminal domain-containing protein</fullName>
    </recommendedName>
</protein>
<keyword evidence="3" id="KW-1185">Reference proteome</keyword>
<name>A0ABY8CFU1_9ARCH</name>